<gene>
    <name evidence="2" type="ORF">L227DRAFT_26560</name>
</gene>
<evidence type="ECO:0000256" key="1">
    <source>
        <dbReference type="SAM" id="MobiDB-lite"/>
    </source>
</evidence>
<accession>A0A5C2SUD5</accession>
<keyword evidence="3" id="KW-1185">Reference proteome</keyword>
<proteinExistence type="predicted"/>
<name>A0A5C2SUD5_9APHY</name>
<feature type="region of interest" description="Disordered" evidence="1">
    <location>
        <begin position="229"/>
        <end position="258"/>
    </location>
</feature>
<dbReference type="EMBL" id="ML122250">
    <property type="protein sequence ID" value="RPD67505.1"/>
    <property type="molecule type" value="Genomic_DNA"/>
</dbReference>
<evidence type="ECO:0000313" key="3">
    <source>
        <dbReference type="Proteomes" id="UP000313359"/>
    </source>
</evidence>
<sequence>MSMSVIPMFTVRRTLAPGVVPTYLAHLDSLHLVAMVYLNVCIYAAAHASVELLAPCVHAHMSTSRRLDVNLLDGPRPSRWSGLDNLGHFFLRLPPLLPCMRFAGYLSLGPESASTVACTPLLRSDEVSDSSHLVRPSDLRLARPTVHALLLTRRPRAIGHLSFCFSQSLSVFLAGSMIQLPNKTSTEEASRVTASRGPHEVCVCPSAGGESRCSIALMRPHRLKISSGAHRAGVTRRESNAAPKTRRLEGISGPLAPG</sequence>
<dbReference type="AlphaFoldDB" id="A0A5C2SUD5"/>
<organism evidence="2 3">
    <name type="scientific">Lentinus tigrinus ALCF2SS1-6</name>
    <dbReference type="NCBI Taxonomy" id="1328759"/>
    <lineage>
        <taxon>Eukaryota</taxon>
        <taxon>Fungi</taxon>
        <taxon>Dikarya</taxon>
        <taxon>Basidiomycota</taxon>
        <taxon>Agaricomycotina</taxon>
        <taxon>Agaricomycetes</taxon>
        <taxon>Polyporales</taxon>
        <taxon>Polyporaceae</taxon>
        <taxon>Lentinus</taxon>
    </lineage>
</organism>
<dbReference type="Proteomes" id="UP000313359">
    <property type="component" value="Unassembled WGS sequence"/>
</dbReference>
<evidence type="ECO:0000313" key="2">
    <source>
        <dbReference type="EMBL" id="RPD67505.1"/>
    </source>
</evidence>
<protein>
    <submittedName>
        <fullName evidence="2">Uncharacterized protein</fullName>
    </submittedName>
</protein>
<reference evidence="2" key="1">
    <citation type="journal article" date="2018" name="Genome Biol. Evol.">
        <title>Genomics and development of Lentinus tigrinus, a white-rot wood-decaying mushroom with dimorphic fruiting bodies.</title>
        <authorList>
            <person name="Wu B."/>
            <person name="Xu Z."/>
            <person name="Knudson A."/>
            <person name="Carlson A."/>
            <person name="Chen N."/>
            <person name="Kovaka S."/>
            <person name="LaButti K."/>
            <person name="Lipzen A."/>
            <person name="Pennachio C."/>
            <person name="Riley R."/>
            <person name="Schakwitz W."/>
            <person name="Umezawa K."/>
            <person name="Ohm R.A."/>
            <person name="Grigoriev I.V."/>
            <person name="Nagy L.G."/>
            <person name="Gibbons J."/>
            <person name="Hibbett D."/>
        </authorList>
    </citation>
    <scope>NUCLEOTIDE SEQUENCE [LARGE SCALE GENOMIC DNA]</scope>
    <source>
        <strain evidence="2">ALCF2SS1-6</strain>
    </source>
</reference>